<dbReference type="SUPFAM" id="SSF54637">
    <property type="entry name" value="Thioesterase/thiol ester dehydrase-isomerase"/>
    <property type="match status" value="1"/>
</dbReference>
<sequence length="145" mass="15797">MYRDVALDGLTLDEMEIGDKAYHQKTITEYDVYTFAGITGDFNVAHINAVEASKNMFGERIAHGALTEGLISAVLGMKLPGAGCLYLGQTLKFTKPVKIGDTVKVEAEVIDKIPEKNRVIIKITATNQKGEVVVVGEATIMPRKK</sequence>
<comment type="caution">
    <text evidence="2">The sequence shown here is derived from an EMBL/GenBank/DDBJ whole genome shotgun (WGS) entry which is preliminary data.</text>
</comment>
<proteinExistence type="predicted"/>
<dbReference type="EC" id="4.2.1.119" evidence="2"/>
<evidence type="ECO:0000313" key="2">
    <source>
        <dbReference type="EMBL" id="KOA18271.1"/>
    </source>
</evidence>
<dbReference type="GO" id="GO:0018812">
    <property type="term" value="F:3-hydroxyacyl-CoA dehydratase activity"/>
    <property type="evidence" value="ECO:0007669"/>
    <property type="project" value="UniProtKB-EC"/>
</dbReference>
<reference evidence="3" key="1">
    <citation type="submission" date="2015-08" db="EMBL/GenBank/DDBJ databases">
        <title>Genome sequence of the strict anaerobe Clostridium homopropionicum LuHBu1 (DSM 5847T).</title>
        <authorList>
            <person name="Poehlein A."/>
            <person name="Beck M."/>
            <person name="Schiel-Bengelsdorf B."/>
            <person name="Bengelsdorf F.R."/>
            <person name="Daniel R."/>
            <person name="Duerre P."/>
        </authorList>
    </citation>
    <scope>NUCLEOTIDE SEQUENCE [LARGE SCALE GENOMIC DNA]</scope>
    <source>
        <strain evidence="3">DSM 5847</strain>
    </source>
</reference>
<dbReference type="PANTHER" id="PTHR43437">
    <property type="entry name" value="HYDROXYACYL-THIOESTER DEHYDRATASE TYPE 2, MITOCHONDRIAL-RELATED"/>
    <property type="match status" value="1"/>
</dbReference>
<dbReference type="Proteomes" id="UP000037043">
    <property type="component" value="Unassembled WGS sequence"/>
</dbReference>
<dbReference type="GO" id="GO:0006633">
    <property type="term" value="P:fatty acid biosynthetic process"/>
    <property type="evidence" value="ECO:0007669"/>
    <property type="project" value="TreeGrafter"/>
</dbReference>
<dbReference type="InterPro" id="IPR029069">
    <property type="entry name" value="HotDog_dom_sf"/>
</dbReference>
<dbReference type="InterPro" id="IPR002539">
    <property type="entry name" value="MaoC-like_dom"/>
</dbReference>
<evidence type="ECO:0000313" key="3">
    <source>
        <dbReference type="Proteomes" id="UP000037043"/>
    </source>
</evidence>
<dbReference type="STRING" id="36844.SAMN04488501_101316"/>
<dbReference type="PATRIC" id="fig|1121318.3.peg.3165"/>
<dbReference type="Pfam" id="PF01575">
    <property type="entry name" value="MaoC_dehydratas"/>
    <property type="match status" value="1"/>
</dbReference>
<evidence type="ECO:0000259" key="1">
    <source>
        <dbReference type="Pfam" id="PF01575"/>
    </source>
</evidence>
<gene>
    <name evidence="2" type="primary">phaJ_4</name>
    <name evidence="2" type="ORF">CLHOM_31680</name>
</gene>
<name>A0A0L6Z5P0_9CLOT</name>
<dbReference type="Gene3D" id="3.10.129.10">
    <property type="entry name" value="Hotdog Thioesterase"/>
    <property type="match status" value="1"/>
</dbReference>
<feature type="domain" description="MaoC-like" evidence="1">
    <location>
        <begin position="22"/>
        <end position="118"/>
    </location>
</feature>
<dbReference type="PANTHER" id="PTHR43437:SF3">
    <property type="entry name" value="HYDROXYACYL-THIOESTER DEHYDRATASE TYPE 2, MITOCHONDRIAL"/>
    <property type="match status" value="1"/>
</dbReference>
<keyword evidence="2" id="KW-0456">Lyase</keyword>
<dbReference type="AlphaFoldDB" id="A0A0L6Z5P0"/>
<dbReference type="GO" id="GO:0019171">
    <property type="term" value="F:(3R)-hydroxyacyl-[acyl-carrier-protein] dehydratase activity"/>
    <property type="evidence" value="ECO:0007669"/>
    <property type="project" value="TreeGrafter"/>
</dbReference>
<protein>
    <submittedName>
        <fullName evidence="2">(R)-specific enoyl-CoA hydratase</fullName>
        <ecNumber evidence="2">4.2.1.119</ecNumber>
    </submittedName>
</protein>
<dbReference type="EMBL" id="LHUR01000042">
    <property type="protein sequence ID" value="KOA18271.1"/>
    <property type="molecule type" value="Genomic_DNA"/>
</dbReference>
<dbReference type="CDD" id="cd03449">
    <property type="entry name" value="R_hydratase"/>
    <property type="match status" value="1"/>
</dbReference>
<accession>A0A0L6Z5P0</accession>
<dbReference type="RefSeq" id="WP_052222621.1">
    <property type="nucleotide sequence ID" value="NZ_LHUR01000042.1"/>
</dbReference>
<organism evidence="2 3">
    <name type="scientific">Clostridium homopropionicum DSM 5847</name>
    <dbReference type="NCBI Taxonomy" id="1121318"/>
    <lineage>
        <taxon>Bacteria</taxon>
        <taxon>Bacillati</taxon>
        <taxon>Bacillota</taxon>
        <taxon>Clostridia</taxon>
        <taxon>Eubacteriales</taxon>
        <taxon>Clostridiaceae</taxon>
        <taxon>Clostridium</taxon>
    </lineage>
</organism>
<dbReference type="InterPro" id="IPR050965">
    <property type="entry name" value="UPF0336/Enoyl-CoA_hydratase"/>
</dbReference>
<keyword evidence="3" id="KW-1185">Reference proteome</keyword>